<evidence type="ECO:0000313" key="3">
    <source>
        <dbReference type="WBParaSite" id="HPBE_0001936801-mRNA-1"/>
    </source>
</evidence>
<evidence type="ECO:0000313" key="1">
    <source>
        <dbReference type="EMBL" id="VDP14906.1"/>
    </source>
</evidence>
<organism evidence="2 3">
    <name type="scientific">Heligmosomoides polygyrus</name>
    <name type="common">Parasitic roundworm</name>
    <dbReference type="NCBI Taxonomy" id="6339"/>
    <lineage>
        <taxon>Eukaryota</taxon>
        <taxon>Metazoa</taxon>
        <taxon>Ecdysozoa</taxon>
        <taxon>Nematoda</taxon>
        <taxon>Chromadorea</taxon>
        <taxon>Rhabditida</taxon>
        <taxon>Rhabditina</taxon>
        <taxon>Rhabditomorpha</taxon>
        <taxon>Strongyloidea</taxon>
        <taxon>Heligmosomidae</taxon>
        <taxon>Heligmosomoides</taxon>
    </lineage>
</organism>
<keyword evidence="2" id="KW-1185">Reference proteome</keyword>
<sequence length="151" mass="16309">MLEDCTHRAEAMSEKGRRVPCEALIVGGVPFPCTEKLPQVNCLETAAIKKALLPKTSFSLTSKGGCFSMNQSRVVFDTYIFAPSCGSGGSVPGGARVAMPRRGPVQMVLCRRNCSSMGEEERGNIHRTGDSYDDVTLERHNPHQVADHAVG</sequence>
<reference evidence="3" key="2">
    <citation type="submission" date="2019-09" db="UniProtKB">
        <authorList>
            <consortium name="WormBaseParasite"/>
        </authorList>
    </citation>
    <scope>IDENTIFICATION</scope>
</reference>
<reference evidence="1 2" key="1">
    <citation type="submission" date="2018-11" db="EMBL/GenBank/DDBJ databases">
        <authorList>
            <consortium name="Pathogen Informatics"/>
        </authorList>
    </citation>
    <scope>NUCLEOTIDE SEQUENCE [LARGE SCALE GENOMIC DNA]</scope>
</reference>
<accession>A0A3P8F577</accession>
<dbReference type="Proteomes" id="UP000050761">
    <property type="component" value="Unassembled WGS sequence"/>
</dbReference>
<proteinExistence type="predicted"/>
<accession>A0A183GBA7</accession>
<dbReference type="EMBL" id="UZAH01031313">
    <property type="protein sequence ID" value="VDP14906.1"/>
    <property type="molecule type" value="Genomic_DNA"/>
</dbReference>
<dbReference type="AlphaFoldDB" id="A0A183GBA7"/>
<protein>
    <submittedName>
        <fullName evidence="1 3">Uncharacterized protein</fullName>
    </submittedName>
</protein>
<dbReference type="WBParaSite" id="HPBE_0001936801-mRNA-1">
    <property type="protein sequence ID" value="HPBE_0001936801-mRNA-1"/>
    <property type="gene ID" value="HPBE_0001936801"/>
</dbReference>
<evidence type="ECO:0000313" key="2">
    <source>
        <dbReference type="Proteomes" id="UP000050761"/>
    </source>
</evidence>
<name>A0A183GBA7_HELPZ</name>
<gene>
    <name evidence="1" type="ORF">HPBE_LOCUS19367</name>
</gene>